<organism evidence="1 2">
    <name type="scientific">Methanobrevibacter woesei</name>
    <dbReference type="NCBI Taxonomy" id="190976"/>
    <lineage>
        <taxon>Archaea</taxon>
        <taxon>Methanobacteriati</taxon>
        <taxon>Methanobacteriota</taxon>
        <taxon>Methanomada group</taxon>
        <taxon>Methanobacteria</taxon>
        <taxon>Methanobacteriales</taxon>
        <taxon>Methanobacteriaceae</taxon>
        <taxon>Methanobrevibacter</taxon>
    </lineage>
</organism>
<comment type="caution">
    <text evidence="1">The sequence shown here is derived from an EMBL/GenBank/DDBJ whole genome shotgun (WGS) entry which is preliminary data.</text>
</comment>
<gene>
    <name evidence="1" type="ORF">MBBWO_07360</name>
</gene>
<dbReference type="EMBL" id="MZGU01000004">
    <property type="protein sequence ID" value="PWB85890.1"/>
    <property type="molecule type" value="Genomic_DNA"/>
</dbReference>
<dbReference type="AlphaFoldDB" id="A0A2U1S723"/>
<proteinExistence type="predicted"/>
<evidence type="ECO:0000313" key="1">
    <source>
        <dbReference type="EMBL" id="PWB85890.1"/>
    </source>
</evidence>
<name>A0A2U1S723_9EURY</name>
<sequence length="82" mass="9877">MPRREDPNKETLDRLSKKTNLNIVKSRASYEKQLEKIDAEIESLSKRQLEGFDEKTELYSKYLNIDKTDYTIDRLREKLRKI</sequence>
<protein>
    <submittedName>
        <fullName evidence="1">Uncharacterized protein</fullName>
    </submittedName>
</protein>
<keyword evidence="2" id="KW-1185">Reference proteome</keyword>
<evidence type="ECO:0000313" key="2">
    <source>
        <dbReference type="Proteomes" id="UP000245577"/>
    </source>
</evidence>
<reference evidence="1 2" key="1">
    <citation type="submission" date="2017-03" db="EMBL/GenBank/DDBJ databases">
        <title>Genome sequence of Methanobrevibacter wosei.</title>
        <authorList>
            <person name="Poehlein A."/>
            <person name="Seedorf H."/>
            <person name="Daniel R."/>
        </authorList>
    </citation>
    <scope>NUCLEOTIDE SEQUENCE [LARGE SCALE GENOMIC DNA]</scope>
    <source>
        <strain evidence="1 2">DSM 11979</strain>
    </source>
</reference>
<dbReference type="Proteomes" id="UP000245577">
    <property type="component" value="Unassembled WGS sequence"/>
</dbReference>
<accession>A0A2U1S723</accession>
<dbReference type="RefSeq" id="WP_116669536.1">
    <property type="nucleotide sequence ID" value="NZ_MZGU01000004.1"/>
</dbReference>